<reference evidence="1" key="1">
    <citation type="submission" date="2023-06" db="EMBL/GenBank/DDBJ databases">
        <authorList>
            <consortium name="Lawrence Berkeley National Laboratory"/>
            <person name="Ahrendt S."/>
            <person name="Sahu N."/>
            <person name="Indic B."/>
            <person name="Wong-Bajracharya J."/>
            <person name="Merenyi Z."/>
            <person name="Ke H.-M."/>
            <person name="Monk M."/>
            <person name="Kocsube S."/>
            <person name="Drula E."/>
            <person name="Lipzen A."/>
            <person name="Balint B."/>
            <person name="Henrissat B."/>
            <person name="Andreopoulos B."/>
            <person name="Martin F.M."/>
            <person name="Harder C.B."/>
            <person name="Rigling D."/>
            <person name="Ford K.L."/>
            <person name="Foster G.D."/>
            <person name="Pangilinan J."/>
            <person name="Papanicolaou A."/>
            <person name="Barry K."/>
            <person name="LaButti K."/>
            <person name="Viragh M."/>
            <person name="Koriabine M."/>
            <person name="Yan M."/>
            <person name="Riley R."/>
            <person name="Champramary S."/>
            <person name="Plett K.L."/>
            <person name="Tsai I.J."/>
            <person name="Slot J."/>
            <person name="Sipos G."/>
            <person name="Plett J."/>
            <person name="Nagy L.G."/>
            <person name="Grigoriev I.V."/>
        </authorList>
    </citation>
    <scope>NUCLEOTIDE SEQUENCE</scope>
    <source>
        <strain evidence="1">ICMP 16352</strain>
    </source>
</reference>
<dbReference type="AlphaFoldDB" id="A0AA39P3F3"/>
<feature type="non-terminal residue" evidence="1">
    <location>
        <position position="1"/>
    </location>
</feature>
<sequence length="357" mass="40528">STCRAIFKEHYYIKASKARKSVNALFGAENFVGTIPPLAGISVYMAAVDPHLMSACDVSVDIDPTLLMQLERIQKLFLRRLLGVAKWSPVAPLFTETGTWPIKYRRIMLALRYWQYALSLPSDHYLSHAFAESVTLARLKKSSWLSDLARVLADLHRPVHMDLSRPWAPLDIEAIIAAVEQSCLADMDAYLAVSPKTPLLQHRSCQHAGDLLQKRVLCSFRAYLNVPIPAHRKAVVQLLSSSHTLAIEVLRWSERRQPPLPRSQRLCRYCQTEVEDEVHALWCCRALSKLHNLRRSFFVDVFALAPAAFLSDLHSAPSALHVTRLFVDTEESAVLCRFAKFVFDILRVYKEVPVLRS</sequence>
<name>A0AA39P3F3_9AGAR</name>
<dbReference type="Proteomes" id="UP001175227">
    <property type="component" value="Unassembled WGS sequence"/>
</dbReference>
<keyword evidence="2" id="KW-1185">Reference proteome</keyword>
<gene>
    <name evidence="1" type="ORF">IW261DRAFT_1339113</name>
</gene>
<organism evidence="1 2">
    <name type="scientific">Armillaria novae-zelandiae</name>
    <dbReference type="NCBI Taxonomy" id="153914"/>
    <lineage>
        <taxon>Eukaryota</taxon>
        <taxon>Fungi</taxon>
        <taxon>Dikarya</taxon>
        <taxon>Basidiomycota</taxon>
        <taxon>Agaricomycotina</taxon>
        <taxon>Agaricomycetes</taxon>
        <taxon>Agaricomycetidae</taxon>
        <taxon>Agaricales</taxon>
        <taxon>Marasmiineae</taxon>
        <taxon>Physalacriaceae</taxon>
        <taxon>Armillaria</taxon>
    </lineage>
</organism>
<comment type="caution">
    <text evidence="1">The sequence shown here is derived from an EMBL/GenBank/DDBJ whole genome shotgun (WGS) entry which is preliminary data.</text>
</comment>
<accession>A0AA39P3F3</accession>
<proteinExistence type="predicted"/>
<dbReference type="EMBL" id="JAUEPR010000019">
    <property type="protein sequence ID" value="KAK0476784.1"/>
    <property type="molecule type" value="Genomic_DNA"/>
</dbReference>
<protein>
    <submittedName>
        <fullName evidence="1">Uncharacterized protein</fullName>
    </submittedName>
</protein>
<evidence type="ECO:0000313" key="1">
    <source>
        <dbReference type="EMBL" id="KAK0476784.1"/>
    </source>
</evidence>
<evidence type="ECO:0000313" key="2">
    <source>
        <dbReference type="Proteomes" id="UP001175227"/>
    </source>
</evidence>